<dbReference type="RefSeq" id="WP_025205058.1">
    <property type="nucleotide sequence ID" value="NZ_CP046996.1"/>
</dbReference>
<dbReference type="GO" id="GO:0006310">
    <property type="term" value="P:DNA recombination"/>
    <property type="evidence" value="ECO:0007669"/>
    <property type="project" value="UniProtKB-KW"/>
</dbReference>
<dbReference type="InterPro" id="IPR013762">
    <property type="entry name" value="Integrase-like_cat_sf"/>
</dbReference>
<dbReference type="CDD" id="cd01189">
    <property type="entry name" value="INT_ICEBs1_C_like"/>
    <property type="match status" value="1"/>
</dbReference>
<dbReference type="PROSITE" id="PS51898">
    <property type="entry name" value="TYR_RECOMBINASE"/>
    <property type="match status" value="1"/>
</dbReference>
<dbReference type="GO" id="GO:0003677">
    <property type="term" value="F:DNA binding"/>
    <property type="evidence" value="ECO:0007669"/>
    <property type="project" value="UniProtKB-KW"/>
</dbReference>
<sequence length="361" mass="41477">MSVRERGESCWQIQIYLGRKEDGAEDYHYETYHGNETQANRYHDKLKKQIKKQLKSASGKLLSVEDLIDKWANILGKEIEDTTKDTYKRQANAVKPLVEGQMLYELNVEIIEERLKTLDGKIDAGILKVRTVRNYYSILKRILAWGASRDLVQPDLMKDIKPPKVSRIKRDVYSQSNLNIFIDTAKEYKHYLPLRILGVGGLRVGEVIGGKWKNLDLTHENGKMKIVEAMNSRTRKDNKETKTLNSERTIIFDVETTKELVIHKESMQKLNKANDNDFIFLSEDGNPLRYQVLFRAKERVLKKAGLHHIRIHDLRHGVGSILLDKGYSLTTVAEFLGQTPATTAAVYGHSLRLGNCEDVLR</sequence>
<evidence type="ECO:0000313" key="6">
    <source>
        <dbReference type="Proteomes" id="UP000430508"/>
    </source>
</evidence>
<evidence type="ECO:0000256" key="3">
    <source>
        <dbReference type="ARBA" id="ARBA00023172"/>
    </source>
</evidence>
<dbReference type="PANTHER" id="PTHR30349">
    <property type="entry name" value="PHAGE INTEGRASE-RELATED"/>
    <property type="match status" value="1"/>
</dbReference>
<dbReference type="GO" id="GO:0015074">
    <property type="term" value="P:DNA integration"/>
    <property type="evidence" value="ECO:0007669"/>
    <property type="project" value="InterPro"/>
</dbReference>
<dbReference type="Pfam" id="PF00589">
    <property type="entry name" value="Phage_integrase"/>
    <property type="match status" value="1"/>
</dbReference>
<gene>
    <name evidence="5" type="ORF">GQ588_01795</name>
</gene>
<evidence type="ECO:0000259" key="4">
    <source>
        <dbReference type="PROSITE" id="PS51898"/>
    </source>
</evidence>
<dbReference type="AlphaFoldDB" id="A0A857DG56"/>
<evidence type="ECO:0000313" key="5">
    <source>
        <dbReference type="EMBL" id="QGZ99481.1"/>
    </source>
</evidence>
<dbReference type="EMBL" id="CP046996">
    <property type="protein sequence ID" value="QGZ99481.1"/>
    <property type="molecule type" value="Genomic_DNA"/>
</dbReference>
<keyword evidence="2" id="KW-0238">DNA-binding</keyword>
<organism evidence="5 6">
    <name type="scientific">Dehalobacter restrictus</name>
    <dbReference type="NCBI Taxonomy" id="55583"/>
    <lineage>
        <taxon>Bacteria</taxon>
        <taxon>Bacillati</taxon>
        <taxon>Bacillota</taxon>
        <taxon>Clostridia</taxon>
        <taxon>Eubacteriales</taxon>
        <taxon>Desulfitobacteriaceae</taxon>
        <taxon>Dehalobacter</taxon>
    </lineage>
</organism>
<protein>
    <submittedName>
        <fullName evidence="5">Tyrosine-type recombinase/integrase</fullName>
    </submittedName>
</protein>
<proteinExistence type="inferred from homology"/>
<feature type="domain" description="Tyr recombinase" evidence="4">
    <location>
        <begin position="168"/>
        <end position="361"/>
    </location>
</feature>
<dbReference type="InterPro" id="IPR002104">
    <property type="entry name" value="Integrase_catalytic"/>
</dbReference>
<dbReference type="Proteomes" id="UP000430508">
    <property type="component" value="Chromosome"/>
</dbReference>
<evidence type="ECO:0000256" key="1">
    <source>
        <dbReference type="ARBA" id="ARBA00008857"/>
    </source>
</evidence>
<comment type="similarity">
    <text evidence="1">Belongs to the 'phage' integrase family.</text>
</comment>
<dbReference type="InterPro" id="IPR011010">
    <property type="entry name" value="DNA_brk_join_enz"/>
</dbReference>
<dbReference type="InterPro" id="IPR010998">
    <property type="entry name" value="Integrase_recombinase_N"/>
</dbReference>
<dbReference type="Gene3D" id="1.10.150.130">
    <property type="match status" value="1"/>
</dbReference>
<dbReference type="PANTHER" id="PTHR30349:SF64">
    <property type="entry name" value="PROPHAGE INTEGRASE INTD-RELATED"/>
    <property type="match status" value="1"/>
</dbReference>
<keyword evidence="3" id="KW-0233">DNA recombination</keyword>
<evidence type="ECO:0000256" key="2">
    <source>
        <dbReference type="ARBA" id="ARBA00023125"/>
    </source>
</evidence>
<dbReference type="Gene3D" id="1.10.443.10">
    <property type="entry name" value="Intergrase catalytic core"/>
    <property type="match status" value="1"/>
</dbReference>
<name>A0A857DG56_9FIRM</name>
<reference evidence="5 6" key="1">
    <citation type="submission" date="2019-12" db="EMBL/GenBank/DDBJ databases">
        <title>Sequence classification of anaerobic respiratory reductive dehalogenases: First we see many, then we see few.</title>
        <authorList>
            <person name="Molenda O."/>
            <person name="Puentes Jacome L.A."/>
            <person name="Cao X."/>
            <person name="Nesbo C.L."/>
            <person name="Tang S."/>
            <person name="Morson N."/>
            <person name="Patron J."/>
            <person name="Lomheim L."/>
            <person name="Wishart D.S."/>
            <person name="Edwards E.A."/>
        </authorList>
    </citation>
    <scope>NUCLEOTIDE SEQUENCE [LARGE SCALE GENOMIC DNA]</scope>
    <source>
        <strain evidence="5 6">12DCA</strain>
    </source>
</reference>
<accession>A0A857DG56</accession>
<dbReference type="InterPro" id="IPR050090">
    <property type="entry name" value="Tyrosine_recombinase_XerCD"/>
</dbReference>
<dbReference type="SUPFAM" id="SSF56349">
    <property type="entry name" value="DNA breaking-rejoining enzymes"/>
    <property type="match status" value="1"/>
</dbReference>